<proteinExistence type="predicted"/>
<dbReference type="AlphaFoldDB" id="A0A2T5BHQ1"/>
<comment type="caution">
    <text evidence="1">The sequence shown here is derived from an EMBL/GenBank/DDBJ whole genome shotgun (WGS) entry which is preliminary data.</text>
</comment>
<evidence type="ECO:0000313" key="1">
    <source>
        <dbReference type="EMBL" id="PTM98509.1"/>
    </source>
</evidence>
<accession>A0A2T5BHQ1</accession>
<dbReference type="EMBL" id="PZZZ01000001">
    <property type="protein sequence ID" value="PTM98509.1"/>
    <property type="molecule type" value="Genomic_DNA"/>
</dbReference>
<name>A0A2T5BHQ1_MYCDI</name>
<dbReference type="Proteomes" id="UP000241247">
    <property type="component" value="Unassembled WGS sequence"/>
</dbReference>
<reference evidence="1 2" key="1">
    <citation type="submission" date="2018-04" db="EMBL/GenBank/DDBJ databases">
        <title>Genomic Encyclopedia of Type Strains, Phase IV (KMG-IV): sequencing the most valuable type-strain genomes for metagenomic binning, comparative biology and taxonomic classification.</title>
        <authorList>
            <person name="Goeker M."/>
        </authorList>
    </citation>
    <scope>NUCLEOTIDE SEQUENCE [LARGE SCALE GENOMIC DNA]</scope>
    <source>
        <strain evidence="1 2">DSM 7138</strain>
    </source>
</reference>
<dbReference type="OrthoDB" id="8446614at2"/>
<protein>
    <recommendedName>
        <fullName evidence="3">Lipoprotein</fullName>
    </recommendedName>
</protein>
<dbReference type="PROSITE" id="PS51257">
    <property type="entry name" value="PROKAR_LIPOPROTEIN"/>
    <property type="match status" value="1"/>
</dbReference>
<keyword evidence="2" id="KW-1185">Reference proteome</keyword>
<gene>
    <name evidence="1" type="ORF">C7449_101172</name>
</gene>
<dbReference type="RefSeq" id="WP_108000893.1">
    <property type="nucleotide sequence ID" value="NZ_JBHEEX010000008.1"/>
</dbReference>
<evidence type="ECO:0000313" key="2">
    <source>
        <dbReference type="Proteomes" id="UP000241247"/>
    </source>
</evidence>
<evidence type="ECO:0008006" key="3">
    <source>
        <dbReference type="Google" id="ProtNLM"/>
    </source>
</evidence>
<organism evidence="1 2">
    <name type="scientific">Mycoplana dimorpha</name>
    <dbReference type="NCBI Taxonomy" id="28320"/>
    <lineage>
        <taxon>Bacteria</taxon>
        <taxon>Pseudomonadati</taxon>
        <taxon>Pseudomonadota</taxon>
        <taxon>Alphaproteobacteria</taxon>
        <taxon>Hyphomicrobiales</taxon>
        <taxon>Rhizobiaceae</taxon>
        <taxon>Mycoplana</taxon>
    </lineage>
</organism>
<sequence length="185" mass="19222">MIVKTSRRITGILLFTLIAGCSQTDKSADLGASSGQGQQQAATQQSAVIQGACPQVYLREGTAIHRAYAKGAKDDPSKVLYQATLAATTRQCVQTENSLKVTVMAQGRIAAGPAGSAGTVTLPIRVAASDGENTLYSNLAKFSVTIPPEGTAQYVFTDANVVIPGGAGSYAKIYVGFDEGPYNTK</sequence>